<dbReference type="AlphaFoldDB" id="A0A8E2AS83"/>
<accession>A0A8E2AS83</accession>
<name>A0A8E2AS83_9APHY</name>
<feature type="non-terminal residue" evidence="2">
    <location>
        <position position="85"/>
    </location>
</feature>
<reference evidence="2 3" key="1">
    <citation type="submission" date="2016-07" db="EMBL/GenBank/DDBJ databases">
        <title>Draft genome of the white-rot fungus Obba rivulosa 3A-2.</title>
        <authorList>
            <consortium name="DOE Joint Genome Institute"/>
            <person name="Miettinen O."/>
            <person name="Riley R."/>
            <person name="Acob R."/>
            <person name="Barry K."/>
            <person name="Cullen D."/>
            <person name="De Vries R."/>
            <person name="Hainaut M."/>
            <person name="Hatakka A."/>
            <person name="Henrissat B."/>
            <person name="Hilden K."/>
            <person name="Kuo R."/>
            <person name="Labutti K."/>
            <person name="Lipzen A."/>
            <person name="Makela M.R."/>
            <person name="Sandor L."/>
            <person name="Spatafora J.W."/>
            <person name="Grigoriev I.V."/>
            <person name="Hibbett D.S."/>
        </authorList>
    </citation>
    <scope>NUCLEOTIDE SEQUENCE [LARGE SCALE GENOMIC DNA]</scope>
    <source>
        <strain evidence="2 3">3A-2</strain>
    </source>
</reference>
<evidence type="ECO:0000313" key="2">
    <source>
        <dbReference type="EMBL" id="OCH84270.1"/>
    </source>
</evidence>
<organism evidence="2 3">
    <name type="scientific">Obba rivulosa</name>
    <dbReference type="NCBI Taxonomy" id="1052685"/>
    <lineage>
        <taxon>Eukaryota</taxon>
        <taxon>Fungi</taxon>
        <taxon>Dikarya</taxon>
        <taxon>Basidiomycota</taxon>
        <taxon>Agaricomycotina</taxon>
        <taxon>Agaricomycetes</taxon>
        <taxon>Polyporales</taxon>
        <taxon>Gelatoporiaceae</taxon>
        <taxon>Obba</taxon>
    </lineage>
</organism>
<evidence type="ECO:0000256" key="1">
    <source>
        <dbReference type="SAM" id="MobiDB-lite"/>
    </source>
</evidence>
<protein>
    <submittedName>
        <fullName evidence="2">Uncharacterized protein</fullName>
    </submittedName>
</protein>
<sequence>YRCCQNGKHGCKHKKVADPTKQRDHESMEAFECQGWIHLTIDDRQPKVHVKVSHAKDHVPYTYVNIPDDIRTMVASSPHMMVSQV</sequence>
<dbReference type="Proteomes" id="UP000250043">
    <property type="component" value="Unassembled WGS sequence"/>
</dbReference>
<dbReference type="EMBL" id="KV722696">
    <property type="protein sequence ID" value="OCH84270.1"/>
    <property type="molecule type" value="Genomic_DNA"/>
</dbReference>
<dbReference type="OrthoDB" id="2437251at2759"/>
<proteinExistence type="predicted"/>
<gene>
    <name evidence="2" type="ORF">OBBRIDRAFT_712975</name>
</gene>
<feature type="region of interest" description="Disordered" evidence="1">
    <location>
        <begin position="1"/>
        <end position="23"/>
    </location>
</feature>
<feature type="non-terminal residue" evidence="2">
    <location>
        <position position="1"/>
    </location>
</feature>
<keyword evidence="3" id="KW-1185">Reference proteome</keyword>
<evidence type="ECO:0000313" key="3">
    <source>
        <dbReference type="Proteomes" id="UP000250043"/>
    </source>
</evidence>